<dbReference type="GO" id="GO:0016798">
    <property type="term" value="F:hydrolase activity, acting on glycosyl bonds"/>
    <property type="evidence" value="ECO:0007669"/>
    <property type="project" value="UniProtKB-KW"/>
</dbReference>
<dbReference type="RefSeq" id="WP_095719904.1">
    <property type="nucleotide sequence ID" value="NZ_NTFS01000005.1"/>
</dbReference>
<dbReference type="InterPro" id="IPR013780">
    <property type="entry name" value="Glyco_hydro_b"/>
</dbReference>
<keyword evidence="2" id="KW-0326">Glycosidase</keyword>
<comment type="caution">
    <text evidence="4">The sequence shown here is derived from an EMBL/GenBank/DDBJ whole genome shotgun (WGS) entry which is preliminary data.</text>
</comment>
<dbReference type="Gene3D" id="3.20.20.80">
    <property type="entry name" value="Glycosidases"/>
    <property type="match status" value="1"/>
</dbReference>
<feature type="domain" description="Glycosyl hydrolase family 13 catalytic" evidence="3">
    <location>
        <begin position="16"/>
        <end position="411"/>
    </location>
</feature>
<dbReference type="Gene3D" id="2.60.40.1180">
    <property type="entry name" value="Golgi alpha-mannosidase II"/>
    <property type="match status" value="1"/>
</dbReference>
<dbReference type="GO" id="GO:0005975">
    <property type="term" value="P:carbohydrate metabolic process"/>
    <property type="evidence" value="ECO:0007669"/>
    <property type="project" value="InterPro"/>
</dbReference>
<dbReference type="PANTHER" id="PTHR10357">
    <property type="entry name" value="ALPHA-AMYLASE FAMILY MEMBER"/>
    <property type="match status" value="1"/>
</dbReference>
<gene>
    <name evidence="4" type="ORF">CK510_01005</name>
</gene>
<keyword evidence="1" id="KW-0378">Hydrolase</keyword>
<evidence type="ECO:0000259" key="3">
    <source>
        <dbReference type="SMART" id="SM00642"/>
    </source>
</evidence>
<organism evidence="4 5">
    <name type="scientific">Brunnivagina elsteri CCALA 953</name>
    <dbReference type="NCBI Taxonomy" id="987040"/>
    <lineage>
        <taxon>Bacteria</taxon>
        <taxon>Bacillati</taxon>
        <taxon>Cyanobacteriota</taxon>
        <taxon>Cyanophyceae</taxon>
        <taxon>Nostocales</taxon>
        <taxon>Calotrichaceae</taxon>
        <taxon>Brunnivagina</taxon>
    </lineage>
</organism>
<dbReference type="SUPFAM" id="SSF51445">
    <property type="entry name" value="(Trans)glycosidases"/>
    <property type="match status" value="1"/>
</dbReference>
<dbReference type="Proteomes" id="UP000218238">
    <property type="component" value="Unassembled WGS sequence"/>
</dbReference>
<evidence type="ECO:0000313" key="5">
    <source>
        <dbReference type="Proteomes" id="UP000218238"/>
    </source>
</evidence>
<dbReference type="AlphaFoldDB" id="A0A2A2TQ80"/>
<dbReference type="InterPro" id="IPR054174">
    <property type="entry name" value="Alpha-amylase-like_C"/>
</dbReference>
<dbReference type="Pfam" id="PF00128">
    <property type="entry name" value="Alpha-amylase"/>
    <property type="match status" value="1"/>
</dbReference>
<dbReference type="OrthoDB" id="9805159at2"/>
<accession>A0A2A2TQ80</accession>
<dbReference type="SMART" id="SM00642">
    <property type="entry name" value="Aamy"/>
    <property type="match status" value="1"/>
</dbReference>
<evidence type="ECO:0000256" key="1">
    <source>
        <dbReference type="ARBA" id="ARBA00022801"/>
    </source>
</evidence>
<proteinExistence type="predicted"/>
<keyword evidence="5" id="KW-1185">Reference proteome</keyword>
<dbReference type="PANTHER" id="PTHR10357:SF210">
    <property type="entry name" value="MALTODEXTRIN GLUCOSIDASE"/>
    <property type="match status" value="1"/>
</dbReference>
<dbReference type="InterPro" id="IPR006047">
    <property type="entry name" value="GH13_cat_dom"/>
</dbReference>
<dbReference type="EMBL" id="NTFS01000005">
    <property type="protein sequence ID" value="PAX60592.1"/>
    <property type="molecule type" value="Genomic_DNA"/>
</dbReference>
<dbReference type="CDD" id="cd11338">
    <property type="entry name" value="AmyAc_CMD"/>
    <property type="match status" value="1"/>
</dbReference>
<protein>
    <submittedName>
        <fullName evidence="4">Alpha-amylase</fullName>
    </submittedName>
</protein>
<reference evidence="4 5" key="1">
    <citation type="submission" date="2017-08" db="EMBL/GenBank/DDBJ databases">
        <title>Draft genome sequence of filamentous cyanobacterium Calothrix elsteri CCALA 953.</title>
        <authorList>
            <person name="Gagunashvili A.N."/>
            <person name="Elster J."/>
            <person name="Andresson O.S."/>
        </authorList>
    </citation>
    <scope>NUCLEOTIDE SEQUENCE [LARGE SCALE GENOMIC DNA]</scope>
    <source>
        <strain evidence="4 5">CCALA 953</strain>
    </source>
</reference>
<sequence length="513" mass="58420">MQVQTPDWVKHAVFYQIFPDRFAKSKQISDAKSKQIYDAKSKQPRKRLFQSASWEDWEAMPTLQGYKGGDLWGIMEQLDYIESLGINAIYFTPIFQSASNHRYHTHDYYQVDPMLGGNAAFKELLDAAHSRNIKVVLDGVFNHSSRGFFFFHDVLENGPYSPWVNWFKIEGWPLAPYTGDAPANYGSWGENRALPEFNHDNPDVREYIMEIAEYWIEFGIDGWRLDVPFEIKTPGFWQEFRDRVKAINPEAYIVGEVWGDSREWLDGTQFDGVMNYIFAGAAIAFAAGDRVVLEQVQSRDYQPYPPLFAAEYAAKIQDLLALYPWEIQLTQLNLLASHDTARLMTIAGGDKDSVKLATLLMMTFPGAPSVYYGDEVGLFGGIDPDSRRVFPLESAWDREILDTHKKLIALRHQYPCLRIGEYKTLYAQGELYIFARILNNQSENEFENEKLLIAVNAGTASAKATFGVAELDFQPGKLLYGDAEVEWNEEGEIQNLSLNVPPRSGCILAVGNK</sequence>
<dbReference type="Pfam" id="PF22026">
    <property type="entry name" value="Alpha-amylase_C_2"/>
    <property type="match status" value="1"/>
</dbReference>
<dbReference type="InterPro" id="IPR017853">
    <property type="entry name" value="GH"/>
</dbReference>
<evidence type="ECO:0000313" key="4">
    <source>
        <dbReference type="EMBL" id="PAX60592.1"/>
    </source>
</evidence>
<name>A0A2A2TQ80_9CYAN</name>
<evidence type="ECO:0000256" key="2">
    <source>
        <dbReference type="ARBA" id="ARBA00023295"/>
    </source>
</evidence>